<evidence type="ECO:0000313" key="3">
    <source>
        <dbReference type="Proteomes" id="UP001189429"/>
    </source>
</evidence>
<dbReference type="Gene3D" id="3.40.50.1820">
    <property type="entry name" value="alpha/beta hydrolase"/>
    <property type="match status" value="1"/>
</dbReference>
<accession>A0ABN9QS10</accession>
<dbReference type="Pfam" id="PF12697">
    <property type="entry name" value="Abhydrolase_6"/>
    <property type="match status" value="1"/>
</dbReference>
<organism evidence="2 3">
    <name type="scientific">Prorocentrum cordatum</name>
    <dbReference type="NCBI Taxonomy" id="2364126"/>
    <lineage>
        <taxon>Eukaryota</taxon>
        <taxon>Sar</taxon>
        <taxon>Alveolata</taxon>
        <taxon>Dinophyceae</taxon>
        <taxon>Prorocentrales</taxon>
        <taxon>Prorocentraceae</taxon>
        <taxon>Prorocentrum</taxon>
    </lineage>
</organism>
<keyword evidence="3" id="KW-1185">Reference proteome</keyword>
<evidence type="ECO:0000313" key="2">
    <source>
        <dbReference type="EMBL" id="CAK0807942.1"/>
    </source>
</evidence>
<dbReference type="PANTHER" id="PTHR37471">
    <property type="entry name" value="UNNAMED PRODUCT"/>
    <property type="match status" value="1"/>
</dbReference>
<dbReference type="InterPro" id="IPR029058">
    <property type="entry name" value="AB_hydrolase_fold"/>
</dbReference>
<reference evidence="2" key="1">
    <citation type="submission" date="2023-10" db="EMBL/GenBank/DDBJ databases">
        <authorList>
            <person name="Chen Y."/>
            <person name="Shah S."/>
            <person name="Dougan E. K."/>
            <person name="Thang M."/>
            <person name="Chan C."/>
        </authorList>
    </citation>
    <scope>NUCLEOTIDE SEQUENCE [LARGE SCALE GENOMIC DNA]</scope>
</reference>
<dbReference type="SUPFAM" id="SSF53474">
    <property type="entry name" value="alpha/beta-Hydrolases"/>
    <property type="match status" value="1"/>
</dbReference>
<dbReference type="InterPro" id="IPR000073">
    <property type="entry name" value="AB_hydrolase_1"/>
</dbReference>
<evidence type="ECO:0000259" key="1">
    <source>
        <dbReference type="Pfam" id="PF12697"/>
    </source>
</evidence>
<name>A0ABN9QS10_9DINO</name>
<protein>
    <recommendedName>
        <fullName evidence="1">AB hydrolase-1 domain-containing protein</fullName>
    </recommendedName>
</protein>
<feature type="domain" description="AB hydrolase-1" evidence="1">
    <location>
        <begin position="7"/>
        <end position="127"/>
    </location>
</feature>
<sequence>MDRLQAVRRGVRRSCLVVGHSLGTGPASWLLAEPPAPIAGAVLIDPICVMLEMPDVAHSFLYRAPRSAFEWLCFLWCSSEPGMQFHFRRRFFWHQHILNPEHVAELPVAFFLSEKDQIVPSHIVRAFVHDQISDASRVPPY</sequence>
<dbReference type="EMBL" id="CAUYUJ010004047">
    <property type="protein sequence ID" value="CAK0807942.1"/>
    <property type="molecule type" value="Genomic_DNA"/>
</dbReference>
<gene>
    <name evidence="2" type="ORF">PCOR1329_LOCUS13666</name>
</gene>
<dbReference type="PANTHER" id="PTHR37471:SF1">
    <property type="entry name" value="AB HYDROLASE-1 DOMAIN-CONTAINING PROTEIN"/>
    <property type="match status" value="1"/>
</dbReference>
<proteinExistence type="predicted"/>
<comment type="caution">
    <text evidence="2">The sequence shown here is derived from an EMBL/GenBank/DDBJ whole genome shotgun (WGS) entry which is preliminary data.</text>
</comment>
<dbReference type="Proteomes" id="UP001189429">
    <property type="component" value="Unassembled WGS sequence"/>
</dbReference>